<evidence type="ECO:0000313" key="2">
    <source>
        <dbReference type="EMBL" id="PZM14361.1"/>
    </source>
</evidence>
<gene>
    <name evidence="2" type="ORF">CPY51_11300</name>
</gene>
<evidence type="ECO:0000256" key="1">
    <source>
        <dbReference type="SAM" id="MobiDB-lite"/>
    </source>
</evidence>
<dbReference type="AlphaFoldDB" id="A0A2W4CPP2"/>
<protein>
    <submittedName>
        <fullName evidence="2">Uncharacterized protein</fullName>
    </submittedName>
</protein>
<feature type="region of interest" description="Disordered" evidence="1">
    <location>
        <begin position="75"/>
        <end position="124"/>
    </location>
</feature>
<dbReference type="Proteomes" id="UP000248925">
    <property type="component" value="Unassembled WGS sequence"/>
</dbReference>
<comment type="caution">
    <text evidence="2">The sequence shown here is derived from an EMBL/GenBank/DDBJ whole genome shotgun (WGS) entry which is preliminary data.</text>
</comment>
<keyword evidence="3" id="KW-1185">Reference proteome</keyword>
<evidence type="ECO:0000313" key="3">
    <source>
        <dbReference type="Proteomes" id="UP000248925"/>
    </source>
</evidence>
<feature type="compositionally biased region" description="Acidic residues" evidence="1">
    <location>
        <begin position="80"/>
        <end position="92"/>
    </location>
</feature>
<sequence>MSDKKRKKVYDALIEGASQGLSDRSLYDFVLEKCPKTTSKRIVRASLLALSDPDVKDAKVLQVVYALAIKHRLDGGPEAAPDDIEATPEVVEEPPIKRTKAPKKIASQSDPASVSLPFTPLSGN</sequence>
<accession>A0A2W4CPP2</accession>
<dbReference type="OrthoDB" id="8115558at2"/>
<reference evidence="2 3" key="1">
    <citation type="journal article" date="2018" name="Sci. Rep.">
        <title>Rhizobium tumorigenes sp. nov., a novel plant tumorigenic bacterium isolated from cane gall tumors on thornless blackberry.</title>
        <authorList>
            <person name="Kuzmanovi N."/>
            <person name="Smalla K."/>
            <person name="Gronow S."/>
            <person name="PuBawska J."/>
        </authorList>
    </citation>
    <scope>NUCLEOTIDE SEQUENCE [LARGE SCALE GENOMIC DNA]</scope>
    <source>
        <strain evidence="2 3">CCBAU 85046</strain>
    </source>
</reference>
<proteinExistence type="predicted"/>
<dbReference type="RefSeq" id="WP_111160337.1">
    <property type="nucleotide sequence ID" value="NZ_PCDP01000034.1"/>
</dbReference>
<organism evidence="2 3">
    <name type="scientific">Rhizobium tubonense</name>
    <dbReference type="NCBI Taxonomy" id="484088"/>
    <lineage>
        <taxon>Bacteria</taxon>
        <taxon>Pseudomonadati</taxon>
        <taxon>Pseudomonadota</taxon>
        <taxon>Alphaproteobacteria</taxon>
        <taxon>Hyphomicrobiales</taxon>
        <taxon>Rhizobiaceae</taxon>
        <taxon>Rhizobium/Agrobacterium group</taxon>
        <taxon>Rhizobium</taxon>
    </lineage>
</organism>
<dbReference type="EMBL" id="PCDP01000034">
    <property type="protein sequence ID" value="PZM14361.1"/>
    <property type="molecule type" value="Genomic_DNA"/>
</dbReference>
<name>A0A2W4CPP2_9HYPH</name>